<feature type="region of interest" description="Disordered" evidence="1">
    <location>
        <begin position="1"/>
        <end position="22"/>
    </location>
</feature>
<feature type="non-terminal residue" evidence="3">
    <location>
        <position position="195"/>
    </location>
</feature>
<name>A0ABS6YXV7_9ACTN</name>
<feature type="compositionally biased region" description="Basic and acidic residues" evidence="1">
    <location>
        <begin position="1"/>
        <end position="19"/>
    </location>
</feature>
<keyword evidence="4" id="KW-1185">Reference proteome</keyword>
<evidence type="ECO:0000259" key="2">
    <source>
        <dbReference type="Pfam" id="PF00501"/>
    </source>
</evidence>
<dbReference type="PANTHER" id="PTHR43767">
    <property type="entry name" value="LONG-CHAIN-FATTY-ACID--COA LIGASE"/>
    <property type="match status" value="1"/>
</dbReference>
<dbReference type="InterPro" id="IPR050237">
    <property type="entry name" value="ATP-dep_AMP-bd_enzyme"/>
</dbReference>
<dbReference type="PANTHER" id="PTHR43767:SF1">
    <property type="entry name" value="NONRIBOSOMAL PEPTIDE SYNTHASE PES1 (EUROFUNG)-RELATED"/>
    <property type="match status" value="1"/>
</dbReference>
<feature type="domain" description="AMP-dependent synthetase/ligase" evidence="2">
    <location>
        <begin position="49"/>
        <end position="176"/>
    </location>
</feature>
<dbReference type="SUPFAM" id="SSF56801">
    <property type="entry name" value="Acetyl-CoA synthetase-like"/>
    <property type="match status" value="1"/>
</dbReference>
<sequence length="195" mass="21262">MSDARHAVDGEARGGEARGAEAPTWPEEFAARYRAAGYWRGETFGQLLRDRAAEHPDRIAIVDPAGGRRWTYGQLDRRADRLAAGLLARGIAKGDKVVVQLPNIAEFFETIFALFRIGALPVFALPAHRETEIRYFCEFTEAAAYVIPAEHGGFDYRELAANVLSQVPALRHVFVAAGDPGAFEALADVPIDPAG</sequence>
<evidence type="ECO:0000256" key="1">
    <source>
        <dbReference type="SAM" id="MobiDB-lite"/>
    </source>
</evidence>
<reference evidence="3 4" key="1">
    <citation type="submission" date="2019-11" db="EMBL/GenBank/DDBJ databases">
        <authorList>
            <person name="Ay H."/>
        </authorList>
    </citation>
    <scope>NUCLEOTIDE SEQUENCE [LARGE SCALE GENOMIC DNA]</scope>
    <source>
        <strain evidence="3 4">BG9H</strain>
    </source>
</reference>
<gene>
    <name evidence="3" type="ORF">GKQ77_32770</name>
</gene>
<proteinExistence type="predicted"/>
<dbReference type="Pfam" id="PF00501">
    <property type="entry name" value="AMP-binding"/>
    <property type="match status" value="1"/>
</dbReference>
<dbReference type="Gene3D" id="3.40.50.980">
    <property type="match status" value="1"/>
</dbReference>
<evidence type="ECO:0000313" key="4">
    <source>
        <dbReference type="Proteomes" id="UP001197114"/>
    </source>
</evidence>
<dbReference type="Proteomes" id="UP001197114">
    <property type="component" value="Unassembled WGS sequence"/>
</dbReference>
<protein>
    <submittedName>
        <fullName evidence="3">AMP-binding protein</fullName>
    </submittedName>
</protein>
<organism evidence="3 4">
    <name type="scientific">Streptomyces anatolicus</name>
    <dbReference type="NCBI Taxonomy" id="2675858"/>
    <lineage>
        <taxon>Bacteria</taxon>
        <taxon>Bacillati</taxon>
        <taxon>Actinomycetota</taxon>
        <taxon>Actinomycetes</taxon>
        <taxon>Kitasatosporales</taxon>
        <taxon>Streptomycetaceae</taxon>
        <taxon>Streptomyces</taxon>
    </lineage>
</organism>
<evidence type="ECO:0000313" key="3">
    <source>
        <dbReference type="EMBL" id="MBW5426275.1"/>
    </source>
</evidence>
<comment type="caution">
    <text evidence="3">The sequence shown here is derived from an EMBL/GenBank/DDBJ whole genome shotgun (WGS) entry which is preliminary data.</text>
</comment>
<dbReference type="EMBL" id="WMBF01000871">
    <property type="protein sequence ID" value="MBW5426275.1"/>
    <property type="molecule type" value="Genomic_DNA"/>
</dbReference>
<accession>A0ABS6YXV7</accession>
<dbReference type="RefSeq" id="WP_219692830.1">
    <property type="nucleotide sequence ID" value="NZ_WMBF01000871.1"/>
</dbReference>
<dbReference type="InterPro" id="IPR000873">
    <property type="entry name" value="AMP-dep_synth/lig_dom"/>
</dbReference>